<dbReference type="InterPro" id="IPR014958">
    <property type="entry name" value="DGC"/>
</dbReference>
<dbReference type="Pfam" id="PF08859">
    <property type="entry name" value="DGC"/>
    <property type="match status" value="1"/>
</dbReference>
<sequence>MFAKYFPTIAVDGCEKKCAEKAIEKYSGKTAHSIVVADLLNEWDVEKPKSRRNLNEKSVNTASRIAEEIAVAIDDLFTSGKWSRHANI</sequence>
<proteinExistence type="predicted"/>
<dbReference type="AlphaFoldDB" id="X1C4P5"/>
<name>X1C4P5_9ZZZZ</name>
<protein>
    <recommendedName>
        <fullName evidence="2">DGC domain-containing protein</fullName>
    </recommendedName>
</protein>
<dbReference type="EMBL" id="BART01028596">
    <property type="protein sequence ID" value="GAG91373.1"/>
    <property type="molecule type" value="Genomic_DNA"/>
</dbReference>
<gene>
    <name evidence="1" type="ORF">S01H4_50373</name>
</gene>
<reference evidence="1" key="1">
    <citation type="journal article" date="2014" name="Front. Microbiol.">
        <title>High frequency of phylogenetically diverse reductive dehalogenase-homologous genes in deep subseafloor sedimentary metagenomes.</title>
        <authorList>
            <person name="Kawai M."/>
            <person name="Futagami T."/>
            <person name="Toyoda A."/>
            <person name="Takaki Y."/>
            <person name="Nishi S."/>
            <person name="Hori S."/>
            <person name="Arai W."/>
            <person name="Tsubouchi T."/>
            <person name="Morono Y."/>
            <person name="Uchiyama I."/>
            <person name="Ito T."/>
            <person name="Fujiyama A."/>
            <person name="Inagaki F."/>
            <person name="Takami H."/>
        </authorList>
    </citation>
    <scope>NUCLEOTIDE SEQUENCE</scope>
    <source>
        <strain evidence="1">Expedition CK06-06</strain>
    </source>
</reference>
<accession>X1C4P5</accession>
<organism evidence="1">
    <name type="scientific">marine sediment metagenome</name>
    <dbReference type="NCBI Taxonomy" id="412755"/>
    <lineage>
        <taxon>unclassified sequences</taxon>
        <taxon>metagenomes</taxon>
        <taxon>ecological metagenomes</taxon>
    </lineage>
</organism>
<comment type="caution">
    <text evidence="1">The sequence shown here is derived from an EMBL/GenBank/DDBJ whole genome shotgun (WGS) entry which is preliminary data.</text>
</comment>
<evidence type="ECO:0008006" key="2">
    <source>
        <dbReference type="Google" id="ProtNLM"/>
    </source>
</evidence>
<evidence type="ECO:0000313" key="1">
    <source>
        <dbReference type="EMBL" id="GAG91373.1"/>
    </source>
</evidence>